<reference evidence="9" key="1">
    <citation type="journal article" date="2019" name="Int. J. Syst. Evol. Microbiol.">
        <title>The Global Catalogue of Microorganisms (GCM) 10K type strain sequencing project: providing services to taxonomists for standard genome sequencing and annotation.</title>
        <authorList>
            <consortium name="The Broad Institute Genomics Platform"/>
            <consortium name="The Broad Institute Genome Sequencing Center for Infectious Disease"/>
            <person name="Wu L."/>
            <person name="Ma J."/>
        </authorList>
    </citation>
    <scope>NUCLEOTIDE SEQUENCE [LARGE SCALE GENOMIC DNA]</scope>
    <source>
        <strain evidence="9">JCM 17064</strain>
    </source>
</reference>
<sequence>MNHNYAQRLLIFTILFLLTNFSFGQTLVHYWNFNNNTSVTTITTPSQTLGGATLTAIPGGISTIDFAGGTGQNFNVQNLNARNGDASGTHLRFNDPIGGALEFALPTTGFEDVIVKFATRRSGSGAGTQVWSYSTDGSTYTFLTNIIPNNGDPALATLDFTAIPTTDNNPNFKLKVEFLQGSGGTVGNNRFDNFTLEGNPSGAPDTTAPVTLFVPADGAVNVAATVNPTLTFNEAVRLVDDSALNNSNAAALIAFKLGNASGSDVPFTTTVNGNTITIVPTAALNNSQTYYLALLPNTIEDVNNNAITTTNSVTFTTGSTTAALASNFITVNENAVSVALTLNLSNPQTGSVDVVVKTAPFSTANAADFTWTTQTLNFNSSSALTQTLNIPIVDDTAEEQQAEYFVVSLENPVGLTLTGNTMATIYIIDNDRLAPVASEEIELNYIGSFDPSGSNSSTCEIVVHDAASQRLFTTSAVAGFLDIINFADPTAPSVVNSINMNVYGGVTSVAVKNGVVAVASPNADETLNGSVVFFDTNGTFLNQVTVGALPDMITFSPDGTKVLTANEGQPNTAYTVDPEGSVSIIDISGGIASLSQANVTTLLFTAFNAQETALIASGVRKLKATSTLSQDFEPEYITISSDSQKAWVTLQENNAVAEINLSNTTITGVWALGTKDVSIPGNGFDISDNNGQVLIANWPINAYYIPDAIANYTVGSNTYLVTANEGDEKEYDGLNERTTVGAAGYVLDPAEFPNAAVLKQSYNMGRYRVTNLNGNTDADSEFEAIHAVGSRSFSIFNANTQQLVYDSGDDFERYTAANYPTLFNADHENNTPKGRSRAKGPEAEGVTLATISGQTFAFISLERIGGVMVYNVTDPNNPTFTDYKNSRSTSAYSGDHGPEGITYVAPENSPTGLPYILVANEISGTITIFEVNTTNLSTPEVNQPENTFAMFPNPSENNGLVYFNRAADIEVYDLSGKLLLSQKAAQTLNTHNWAAGLYLVKTAEGITKKLLIK</sequence>
<dbReference type="InterPro" id="IPR055188">
    <property type="entry name" value="Choice_anch_I"/>
</dbReference>
<feature type="domain" description="Choice-of-anchor I" evidence="7">
    <location>
        <begin position="456"/>
        <end position="931"/>
    </location>
</feature>
<comment type="caution">
    <text evidence="8">The sequence shown here is derived from an EMBL/GenBank/DDBJ whole genome shotgun (WGS) entry which is preliminary data.</text>
</comment>
<keyword evidence="3" id="KW-0106">Calcium</keyword>
<dbReference type="PANTHER" id="PTHR46928">
    <property type="entry name" value="MESENCHYME-SPECIFIC CELL SURFACE GLYCOPROTEIN"/>
    <property type="match status" value="1"/>
</dbReference>
<feature type="domain" description="Secretion system C-terminal sorting" evidence="6">
    <location>
        <begin position="950"/>
        <end position="1012"/>
    </location>
</feature>
<dbReference type="SUPFAM" id="SSF51004">
    <property type="entry name" value="C-terminal (heme d1) domain of cytochrome cd1-nitrite reductase"/>
    <property type="match status" value="1"/>
</dbReference>
<feature type="domain" description="Calx-beta" evidence="4">
    <location>
        <begin position="325"/>
        <end position="431"/>
    </location>
</feature>
<dbReference type="NCBIfam" id="TIGR04183">
    <property type="entry name" value="Por_Secre_tail"/>
    <property type="match status" value="1"/>
</dbReference>
<dbReference type="InterPro" id="IPR011048">
    <property type="entry name" value="Haem_d1_sf"/>
</dbReference>
<evidence type="ECO:0000313" key="9">
    <source>
        <dbReference type="Proteomes" id="UP001500968"/>
    </source>
</evidence>
<evidence type="ECO:0000313" key="8">
    <source>
        <dbReference type="EMBL" id="GAA4033201.1"/>
    </source>
</evidence>
<dbReference type="Pfam" id="PF22494">
    <property type="entry name" value="choice_anch_I"/>
    <property type="match status" value="1"/>
</dbReference>
<dbReference type="InterPro" id="IPR052956">
    <property type="entry name" value="Mesenchyme-surface_protein"/>
</dbReference>
<evidence type="ECO:0000259" key="6">
    <source>
        <dbReference type="Pfam" id="PF18962"/>
    </source>
</evidence>
<name>A0ABP7TYZ9_9FLAO</name>
<evidence type="ECO:0000259" key="5">
    <source>
        <dbReference type="Pfam" id="PF13205"/>
    </source>
</evidence>
<dbReference type="NCBIfam" id="NF038117">
    <property type="entry name" value="choice_anch_I"/>
    <property type="match status" value="1"/>
</dbReference>
<accession>A0ABP7TYZ9</accession>
<dbReference type="InterPro" id="IPR032812">
    <property type="entry name" value="SbsA_Ig"/>
</dbReference>
<evidence type="ECO:0000256" key="1">
    <source>
        <dbReference type="ARBA" id="ARBA00022729"/>
    </source>
</evidence>
<dbReference type="InterPro" id="IPR038081">
    <property type="entry name" value="CalX-like_sf"/>
</dbReference>
<dbReference type="Proteomes" id="UP001500968">
    <property type="component" value="Unassembled WGS sequence"/>
</dbReference>
<dbReference type="Pfam" id="PF18962">
    <property type="entry name" value="Por_Secre_tail"/>
    <property type="match status" value="1"/>
</dbReference>
<keyword evidence="1" id="KW-0732">Signal</keyword>
<gene>
    <name evidence="8" type="ORF">GCM10022386_17010</name>
</gene>
<dbReference type="InterPro" id="IPR003644">
    <property type="entry name" value="Calx_beta"/>
</dbReference>
<dbReference type="InterPro" id="IPR026444">
    <property type="entry name" value="Secre_tail"/>
</dbReference>
<dbReference type="RefSeq" id="WP_324689349.1">
    <property type="nucleotide sequence ID" value="NZ_BAABCR010000015.1"/>
</dbReference>
<keyword evidence="9" id="KW-1185">Reference proteome</keyword>
<evidence type="ECO:0000256" key="3">
    <source>
        <dbReference type="ARBA" id="ARBA00022837"/>
    </source>
</evidence>
<evidence type="ECO:0000259" key="4">
    <source>
        <dbReference type="Pfam" id="PF03160"/>
    </source>
</evidence>
<dbReference type="PANTHER" id="PTHR46928:SF1">
    <property type="entry name" value="MESENCHYME-SPECIFIC CELL SURFACE GLYCOPROTEIN"/>
    <property type="match status" value="1"/>
</dbReference>
<dbReference type="Gene3D" id="2.60.40.2030">
    <property type="match status" value="1"/>
</dbReference>
<feature type="domain" description="SbsA Ig-like" evidence="5">
    <location>
        <begin position="205"/>
        <end position="317"/>
    </location>
</feature>
<keyword evidence="2" id="KW-0677">Repeat</keyword>
<dbReference type="SUPFAM" id="SSF141072">
    <property type="entry name" value="CalX-like"/>
    <property type="match status" value="1"/>
</dbReference>
<dbReference type="Pfam" id="PF13205">
    <property type="entry name" value="Big_5"/>
    <property type="match status" value="1"/>
</dbReference>
<proteinExistence type="predicted"/>
<evidence type="ECO:0000259" key="7">
    <source>
        <dbReference type="Pfam" id="PF22494"/>
    </source>
</evidence>
<dbReference type="Pfam" id="PF03160">
    <property type="entry name" value="Calx-beta"/>
    <property type="match status" value="1"/>
</dbReference>
<evidence type="ECO:0008006" key="10">
    <source>
        <dbReference type="Google" id="ProtNLM"/>
    </source>
</evidence>
<evidence type="ECO:0000256" key="2">
    <source>
        <dbReference type="ARBA" id="ARBA00022737"/>
    </source>
</evidence>
<dbReference type="EMBL" id="BAABCR010000015">
    <property type="protein sequence ID" value="GAA4033201.1"/>
    <property type="molecule type" value="Genomic_DNA"/>
</dbReference>
<organism evidence="8 9">
    <name type="scientific">Flavobacterium cheonhonense</name>
    <dbReference type="NCBI Taxonomy" id="706185"/>
    <lineage>
        <taxon>Bacteria</taxon>
        <taxon>Pseudomonadati</taxon>
        <taxon>Bacteroidota</taxon>
        <taxon>Flavobacteriia</taxon>
        <taxon>Flavobacteriales</taxon>
        <taxon>Flavobacteriaceae</taxon>
        <taxon>Flavobacterium</taxon>
    </lineage>
</organism>
<protein>
    <recommendedName>
        <fullName evidence="10">Alkaline phosphatase</fullName>
    </recommendedName>
</protein>